<keyword evidence="3" id="KW-1185">Reference proteome</keyword>
<gene>
    <name evidence="2" type="ordered locus">RB2375</name>
</gene>
<feature type="compositionally biased region" description="Polar residues" evidence="1">
    <location>
        <begin position="131"/>
        <end position="142"/>
    </location>
</feature>
<dbReference type="KEGG" id="rba:RB2375"/>
<name>Q7UVX8_RHOBA</name>
<organism evidence="2 3">
    <name type="scientific">Rhodopirellula baltica (strain DSM 10527 / NCIMB 13988 / SH1)</name>
    <dbReference type="NCBI Taxonomy" id="243090"/>
    <lineage>
        <taxon>Bacteria</taxon>
        <taxon>Pseudomonadati</taxon>
        <taxon>Planctomycetota</taxon>
        <taxon>Planctomycetia</taxon>
        <taxon>Pirellulales</taxon>
        <taxon>Pirellulaceae</taxon>
        <taxon>Rhodopirellula</taxon>
    </lineage>
</organism>
<protein>
    <submittedName>
        <fullName evidence="2">Uncharacterized protein</fullName>
    </submittedName>
</protein>
<accession>Q7UVX8</accession>
<dbReference type="EMBL" id="BX294137">
    <property type="protein sequence ID" value="CAD72593.1"/>
    <property type="molecule type" value="Genomic_DNA"/>
</dbReference>
<sequence>MFRVTSIATWMIDFMHHCVHRMKILFEKLASVSSAAIDSSELSWGGKRTSHVTHGHHPRVRLKGVARHSRQTSFRERYARWISVEKRYRKTAQPLETKVGGRCVQDQSGQSENSIDPVCGPELDGERTMGLSLNHSRNTPAKHTSLEKKVG</sequence>
<feature type="region of interest" description="Disordered" evidence="1">
    <location>
        <begin position="96"/>
        <end position="151"/>
    </location>
</feature>
<dbReference type="EnsemblBacteria" id="CAD72593">
    <property type="protein sequence ID" value="CAD72593"/>
    <property type="gene ID" value="RB2375"/>
</dbReference>
<evidence type="ECO:0000313" key="3">
    <source>
        <dbReference type="Proteomes" id="UP000001025"/>
    </source>
</evidence>
<dbReference type="Proteomes" id="UP000001025">
    <property type="component" value="Chromosome"/>
</dbReference>
<dbReference type="InParanoid" id="Q7UVX8"/>
<reference evidence="2 3" key="1">
    <citation type="journal article" date="2003" name="Proc. Natl. Acad. Sci. U.S.A.">
        <title>Complete genome sequence of the marine planctomycete Pirellula sp. strain 1.</title>
        <authorList>
            <person name="Gloeckner F.O."/>
            <person name="Kube M."/>
            <person name="Bauer M."/>
            <person name="Teeling H."/>
            <person name="Lombardot T."/>
            <person name="Ludwig W."/>
            <person name="Gade D."/>
            <person name="Beck A."/>
            <person name="Borzym K."/>
            <person name="Heitmann K."/>
            <person name="Rabus R."/>
            <person name="Schlesner H."/>
            <person name="Amann R."/>
            <person name="Reinhardt R."/>
        </authorList>
    </citation>
    <scope>NUCLEOTIDE SEQUENCE [LARGE SCALE GENOMIC DNA]</scope>
    <source>
        <strain evidence="3">DSM 10527 / NCIMB 13988 / SH1</strain>
    </source>
</reference>
<proteinExistence type="predicted"/>
<feature type="compositionally biased region" description="Polar residues" evidence="1">
    <location>
        <begin position="105"/>
        <end position="114"/>
    </location>
</feature>
<dbReference type="STRING" id="243090.RB2375"/>
<evidence type="ECO:0000256" key="1">
    <source>
        <dbReference type="SAM" id="MobiDB-lite"/>
    </source>
</evidence>
<evidence type="ECO:0000313" key="2">
    <source>
        <dbReference type="EMBL" id="CAD72593.1"/>
    </source>
</evidence>
<dbReference type="HOGENOM" id="CLU_1729928_0_0_0"/>
<dbReference type="AlphaFoldDB" id="Q7UVX8"/>